<accession>A0A919TPX5</accession>
<name>A0A919TPX5_9ACTN</name>
<evidence type="ECO:0000313" key="2">
    <source>
        <dbReference type="Proteomes" id="UP000629619"/>
    </source>
</evidence>
<dbReference type="AlphaFoldDB" id="A0A919TPX5"/>
<protein>
    <submittedName>
        <fullName evidence="1">Uncharacterized protein</fullName>
    </submittedName>
</protein>
<keyword evidence="2" id="KW-1185">Reference proteome</keyword>
<organism evidence="1 2">
    <name type="scientific">Actinoplanes siamensis</name>
    <dbReference type="NCBI Taxonomy" id="1223317"/>
    <lineage>
        <taxon>Bacteria</taxon>
        <taxon>Bacillati</taxon>
        <taxon>Actinomycetota</taxon>
        <taxon>Actinomycetes</taxon>
        <taxon>Micromonosporales</taxon>
        <taxon>Micromonosporaceae</taxon>
        <taxon>Actinoplanes</taxon>
    </lineage>
</organism>
<sequence>MGLDAFVYCRCWQDGLTPPAPVGPVGFDEEGYLSLVVSGGGYTETDAAFDGWTASACPHELMEQASEHLSNWTGHRLFQQALGAAGWSHFPALQAELPSANGGRMPAEAAVRVLDELDYFEQQAVIDDEVVLVDEATEAVALRYVAAYEGVLMLGPGYRAGVDPEGFFILDPDSDPPATLFRSARFRQRVLPSGQVQFSDEKKSVQIAMSPVGDKGTPPEWLRLEKQHQAPAEFGYIVEPLRRLCRAAVATGNPVMWC</sequence>
<proteinExistence type="predicted"/>
<gene>
    <name evidence="1" type="ORF">Asi03nite_68180</name>
</gene>
<dbReference type="RefSeq" id="WP_203684600.1">
    <property type="nucleotide sequence ID" value="NZ_BOMW01000080.1"/>
</dbReference>
<reference evidence="1" key="1">
    <citation type="submission" date="2021-01" db="EMBL/GenBank/DDBJ databases">
        <title>Whole genome shotgun sequence of Actinoplanes siamensis NBRC 109076.</title>
        <authorList>
            <person name="Komaki H."/>
            <person name="Tamura T."/>
        </authorList>
    </citation>
    <scope>NUCLEOTIDE SEQUENCE</scope>
    <source>
        <strain evidence="1">NBRC 109076</strain>
    </source>
</reference>
<dbReference type="Proteomes" id="UP000629619">
    <property type="component" value="Unassembled WGS sequence"/>
</dbReference>
<dbReference type="EMBL" id="BOMW01000080">
    <property type="protein sequence ID" value="GIF09280.1"/>
    <property type="molecule type" value="Genomic_DNA"/>
</dbReference>
<evidence type="ECO:0000313" key="1">
    <source>
        <dbReference type="EMBL" id="GIF09280.1"/>
    </source>
</evidence>
<comment type="caution">
    <text evidence="1">The sequence shown here is derived from an EMBL/GenBank/DDBJ whole genome shotgun (WGS) entry which is preliminary data.</text>
</comment>